<name>A0ABU0B426_9FIRM</name>
<dbReference type="PROSITE" id="PS51257">
    <property type="entry name" value="PROKAR_LIPOPROTEIN"/>
    <property type="match status" value="1"/>
</dbReference>
<dbReference type="EMBL" id="JAUSUX010000017">
    <property type="protein sequence ID" value="MDQ0287020.1"/>
    <property type="molecule type" value="Genomic_DNA"/>
</dbReference>
<feature type="signal peptide" evidence="4">
    <location>
        <begin position="1"/>
        <end position="21"/>
    </location>
</feature>
<keyword evidence="5" id="KW-0675">Receptor</keyword>
<dbReference type="InterPro" id="IPR038404">
    <property type="entry name" value="TRAP_DctP_sf"/>
</dbReference>
<evidence type="ECO:0000256" key="1">
    <source>
        <dbReference type="ARBA" id="ARBA00009023"/>
    </source>
</evidence>
<dbReference type="Proteomes" id="UP001225644">
    <property type="component" value="Unassembled WGS sequence"/>
</dbReference>
<evidence type="ECO:0000256" key="3">
    <source>
        <dbReference type="ARBA" id="ARBA00022729"/>
    </source>
</evidence>
<evidence type="ECO:0000313" key="6">
    <source>
        <dbReference type="Proteomes" id="UP001225644"/>
    </source>
</evidence>
<dbReference type="Pfam" id="PF03480">
    <property type="entry name" value="DctP"/>
    <property type="match status" value="1"/>
</dbReference>
<keyword evidence="2" id="KW-0813">Transport</keyword>
<dbReference type="NCBIfam" id="NF037995">
    <property type="entry name" value="TRAP_S1"/>
    <property type="match status" value="1"/>
</dbReference>
<keyword evidence="3 4" id="KW-0732">Signal</keyword>
<comment type="similarity">
    <text evidence="1">Belongs to the bacterial solute-binding protein 7 family.</text>
</comment>
<comment type="caution">
    <text evidence="5">The sequence shown here is derived from an EMBL/GenBank/DDBJ whole genome shotgun (WGS) entry which is preliminary data.</text>
</comment>
<feature type="chain" id="PRO_5045762838" evidence="4">
    <location>
        <begin position="22"/>
        <end position="342"/>
    </location>
</feature>
<dbReference type="RefSeq" id="WP_307402854.1">
    <property type="nucleotide sequence ID" value="NZ_JAUSUX010000017.1"/>
</dbReference>
<organism evidence="5 6">
    <name type="scientific">Desulfofundulus luciae</name>
    <dbReference type="NCBI Taxonomy" id="74702"/>
    <lineage>
        <taxon>Bacteria</taxon>
        <taxon>Bacillati</taxon>
        <taxon>Bacillota</taxon>
        <taxon>Clostridia</taxon>
        <taxon>Eubacteriales</taxon>
        <taxon>Peptococcaceae</taxon>
        <taxon>Desulfofundulus</taxon>
    </lineage>
</organism>
<dbReference type="CDD" id="cd13603">
    <property type="entry name" value="PBP2_TRAP_Siap_TeaA_like"/>
    <property type="match status" value="1"/>
</dbReference>
<dbReference type="InterPro" id="IPR004682">
    <property type="entry name" value="TRAP_DctP"/>
</dbReference>
<dbReference type="PANTHER" id="PTHR33376">
    <property type="match status" value="1"/>
</dbReference>
<proteinExistence type="inferred from homology"/>
<evidence type="ECO:0000256" key="4">
    <source>
        <dbReference type="SAM" id="SignalP"/>
    </source>
</evidence>
<keyword evidence="6" id="KW-1185">Reference proteome</keyword>
<dbReference type="NCBIfam" id="TIGR00787">
    <property type="entry name" value="dctP"/>
    <property type="match status" value="1"/>
</dbReference>
<dbReference type="PIRSF" id="PIRSF006470">
    <property type="entry name" value="DctB"/>
    <property type="match status" value="1"/>
</dbReference>
<protein>
    <submittedName>
        <fullName evidence="5">Tripartite ATP-independent transporter DctP family solute receptor</fullName>
    </submittedName>
</protein>
<evidence type="ECO:0000313" key="5">
    <source>
        <dbReference type="EMBL" id="MDQ0287020.1"/>
    </source>
</evidence>
<sequence length="342" mass="38264">MRKKLIAMITVTFLVVAAVLAGCGQQPKQEKTGTGQEKPKLEFKVGHVTQATHPYHLSVEAFAKKVDEKSNGRIKITIYPARQLGDDKQLLEGVIAGTQDMALVSASMFAAYTPVLAGLQLPWLITDYDTEQKVLQSDVVRRMLDTLETHNMKGLAIYEGGLRDMLFAKKKPTVPSDVSGMKFRVPPSEVIKDWAQAIGVNPVPLPYGEIYNALQTGMVDGMEMNPSSVYSEKLFEVSKYLLDSNQFPFPCVLVMNLNKWKSLSAEDQKIIQDAAWEAIADSIKINKEKEGKDLDFIKSHGVTVYAVDMTPWKAKVKPVYDKWMAKDPLIKELVEKVRENKI</sequence>
<dbReference type="InterPro" id="IPR018389">
    <property type="entry name" value="DctP_fam"/>
</dbReference>
<accession>A0ABU0B426</accession>
<dbReference type="PANTHER" id="PTHR33376:SF7">
    <property type="entry name" value="C4-DICARBOXYLATE-BINDING PROTEIN DCTB"/>
    <property type="match status" value="1"/>
</dbReference>
<gene>
    <name evidence="5" type="ORF">J2Z49_002137</name>
</gene>
<reference evidence="5 6" key="1">
    <citation type="submission" date="2023-07" db="EMBL/GenBank/DDBJ databases">
        <title>Genomic Encyclopedia of Type Strains, Phase IV (KMG-IV): sequencing the most valuable type-strain genomes for metagenomic binning, comparative biology and taxonomic classification.</title>
        <authorList>
            <person name="Goeker M."/>
        </authorList>
    </citation>
    <scope>NUCLEOTIDE SEQUENCE [LARGE SCALE GENOMIC DNA]</scope>
    <source>
        <strain evidence="5 6">DSM 12396</strain>
    </source>
</reference>
<evidence type="ECO:0000256" key="2">
    <source>
        <dbReference type="ARBA" id="ARBA00022448"/>
    </source>
</evidence>
<dbReference type="Gene3D" id="3.40.190.170">
    <property type="entry name" value="Bacterial extracellular solute-binding protein, family 7"/>
    <property type="match status" value="1"/>
</dbReference>